<feature type="compositionally biased region" description="Polar residues" evidence="1">
    <location>
        <begin position="121"/>
        <end position="137"/>
    </location>
</feature>
<accession>A0AAD8SHC9</accession>
<feature type="compositionally biased region" description="Basic residues" evidence="1">
    <location>
        <begin position="140"/>
        <end position="153"/>
    </location>
</feature>
<dbReference type="AlphaFoldDB" id="A0AAD8SHC9"/>
<keyword evidence="3" id="KW-1185">Reference proteome</keyword>
<feature type="compositionally biased region" description="Basic and acidic residues" evidence="1">
    <location>
        <begin position="107"/>
        <end position="120"/>
    </location>
</feature>
<evidence type="ECO:0000313" key="2">
    <source>
        <dbReference type="EMBL" id="KAK1651431.1"/>
    </source>
</evidence>
<reference evidence="2" key="1">
    <citation type="submission" date="2023-07" db="EMBL/GenBank/DDBJ databases">
        <title>A chromosome-level genome assembly of Lolium multiflorum.</title>
        <authorList>
            <person name="Chen Y."/>
            <person name="Copetti D."/>
            <person name="Kolliker R."/>
            <person name="Studer B."/>
        </authorList>
    </citation>
    <scope>NUCLEOTIDE SEQUENCE</scope>
    <source>
        <strain evidence="2">02402/16</strain>
        <tissue evidence="2">Leaf</tissue>
    </source>
</reference>
<protein>
    <submittedName>
        <fullName evidence="2">Uncharacterized protein</fullName>
    </submittedName>
</protein>
<evidence type="ECO:0000313" key="3">
    <source>
        <dbReference type="Proteomes" id="UP001231189"/>
    </source>
</evidence>
<sequence>MRASKDNLSADAIDKRIWLLIKILRDLRIHVCNKDIHVNGSRIALEELEEKDLGTLIRIPHSGTNDPEAASDAEIPETSGPAKRKRTAPSGPAAKCTRETPSAAATRRAEKEKQRLKQIDTSKQLQPNIDQFFMTSFKTSRSKPSKNPKKKAKPSPAFVHVTPEVEVPPKASSSAKPDPKDVINLDDIPEEPTAESGNGGSVKGAFSSAPPPEQPAVTSADAPADEVERKLFLSPATGTPQTHPHLFPVLQKVPLSQRHTEISAMMDKVWGPANTEAQELSDLESSLKVFFADHKNVRQETKEKKECEEEDAQAIADLNEKLRKSNTRIKTLVSKAKTSEKEADDIDKLIFPTLGFEWNPETATRTEAYEYARNSITDLFEACRGIAESLSLKTAKTAVIDRMTKLMRMVPDLIKDWQASSARGVASLTLATCKAHCPGMDLAEVARGVPKGTNVGLALAETQGYDRLLAERVNHSLWYNKYDLPEGFYEGENEEDEDVEEGSGSCAEQSDDDSSGDSGDASAYVASEDEEHVSE</sequence>
<organism evidence="2 3">
    <name type="scientific">Lolium multiflorum</name>
    <name type="common">Italian ryegrass</name>
    <name type="synonym">Lolium perenne subsp. multiflorum</name>
    <dbReference type="NCBI Taxonomy" id="4521"/>
    <lineage>
        <taxon>Eukaryota</taxon>
        <taxon>Viridiplantae</taxon>
        <taxon>Streptophyta</taxon>
        <taxon>Embryophyta</taxon>
        <taxon>Tracheophyta</taxon>
        <taxon>Spermatophyta</taxon>
        <taxon>Magnoliopsida</taxon>
        <taxon>Liliopsida</taxon>
        <taxon>Poales</taxon>
        <taxon>Poaceae</taxon>
        <taxon>BOP clade</taxon>
        <taxon>Pooideae</taxon>
        <taxon>Poodae</taxon>
        <taxon>Poeae</taxon>
        <taxon>Poeae Chloroplast Group 2 (Poeae type)</taxon>
        <taxon>Loliodinae</taxon>
        <taxon>Loliinae</taxon>
        <taxon>Lolium</taxon>
    </lineage>
</organism>
<name>A0AAD8SHC9_LOLMU</name>
<dbReference type="EMBL" id="JAUUTY010000004">
    <property type="protein sequence ID" value="KAK1651431.1"/>
    <property type="molecule type" value="Genomic_DNA"/>
</dbReference>
<feature type="region of interest" description="Disordered" evidence="1">
    <location>
        <begin position="58"/>
        <end position="225"/>
    </location>
</feature>
<dbReference type="Proteomes" id="UP001231189">
    <property type="component" value="Unassembled WGS sequence"/>
</dbReference>
<evidence type="ECO:0000256" key="1">
    <source>
        <dbReference type="SAM" id="MobiDB-lite"/>
    </source>
</evidence>
<comment type="caution">
    <text evidence="2">The sequence shown here is derived from an EMBL/GenBank/DDBJ whole genome shotgun (WGS) entry which is preliminary data.</text>
</comment>
<feature type="region of interest" description="Disordered" evidence="1">
    <location>
        <begin position="489"/>
        <end position="535"/>
    </location>
</feature>
<proteinExistence type="predicted"/>
<feature type="compositionally biased region" description="Acidic residues" evidence="1">
    <location>
        <begin position="489"/>
        <end position="501"/>
    </location>
</feature>
<gene>
    <name evidence="2" type="ORF">QYE76_069236</name>
</gene>